<sequence length="392" mass="46973">MIKARYITENIYNDLKDKMVFVGGPRQVGKTTLALYIADNYFKSYQYVNWDNRQDRKDILNSVRKPEIKLIVYDEIHKYKFWKNYLKGEYDKHKEDFDILVTGSARLDIYRKGGDSLLGRYRYYRLHPFSLSEFLGKKPYYAVDKELNFDNYSKEYDKASDLLLKFGGFPEPLFKQSEKDLRRWLNERLDRLVMNDIRDIENIRNLSLMQVLVDLMPSKVSSVLSINSLREDIEVSHKTISSWIDILERFYYCFRIYPFYSSKIKSLRKEPKVYLWDWSEIEEDGAKYENIIASHLIKFCHYLYDAEGYKAELHYIRDREKREVDFLISVNKKPWFCVEAKKSLGNVPASLLYFREKLSIPYNYIVVQEKGIDKMQKEVRIISFDKFLSSLI</sequence>
<dbReference type="Pfam" id="PF13635">
    <property type="entry name" value="DUF4143"/>
    <property type="match status" value="1"/>
</dbReference>
<dbReference type="InterPro" id="IPR025420">
    <property type="entry name" value="DUF4143"/>
</dbReference>
<reference evidence="3 4" key="1">
    <citation type="journal article" date="2019" name="ISME J.">
        <title>Insights into ecological role of a new deltaproteobacterial order Candidatus Acidulodesulfobacterales by metagenomics and metatranscriptomics.</title>
        <authorList>
            <person name="Tan S."/>
            <person name="Liu J."/>
            <person name="Fang Y."/>
            <person name="Hedlund B.P."/>
            <person name="Lian Z.H."/>
            <person name="Huang L.Y."/>
            <person name="Li J.T."/>
            <person name="Huang L.N."/>
            <person name="Li W.J."/>
            <person name="Jiang H.C."/>
            <person name="Dong H.L."/>
            <person name="Shu W.S."/>
        </authorList>
    </citation>
    <scope>NUCLEOTIDE SEQUENCE [LARGE SCALE GENOMIC DNA]</scope>
    <source>
        <strain evidence="3">AP1</strain>
    </source>
</reference>
<feature type="domain" description="AAA" evidence="1">
    <location>
        <begin position="17"/>
        <end position="135"/>
    </location>
</feature>
<dbReference type="PANTHER" id="PTHR43566:SF1">
    <property type="entry name" value="AAA+ ATPASE DOMAIN-CONTAINING PROTEIN"/>
    <property type="match status" value="1"/>
</dbReference>
<evidence type="ECO:0000313" key="3">
    <source>
        <dbReference type="EMBL" id="RZD18107.1"/>
    </source>
</evidence>
<dbReference type="GO" id="GO:0005524">
    <property type="term" value="F:ATP binding"/>
    <property type="evidence" value="ECO:0007669"/>
    <property type="project" value="UniProtKB-KW"/>
</dbReference>
<evidence type="ECO:0000259" key="2">
    <source>
        <dbReference type="Pfam" id="PF13635"/>
    </source>
</evidence>
<protein>
    <submittedName>
        <fullName evidence="3">ATP-binding protein</fullName>
    </submittedName>
</protein>
<proteinExistence type="predicted"/>
<feature type="domain" description="DUF4143" evidence="2">
    <location>
        <begin position="195"/>
        <end position="342"/>
    </location>
</feature>
<evidence type="ECO:0000313" key="4">
    <source>
        <dbReference type="Proteomes" id="UP000319296"/>
    </source>
</evidence>
<name>A0A519BLF4_9DELT</name>
<dbReference type="InterPro" id="IPR041682">
    <property type="entry name" value="AAA_14"/>
</dbReference>
<keyword evidence="3" id="KW-0547">Nucleotide-binding</keyword>
<accession>A0A519BLF4</accession>
<gene>
    <name evidence="3" type="ORF">EVG15_07665</name>
</gene>
<dbReference type="Proteomes" id="UP000319296">
    <property type="component" value="Unassembled WGS sequence"/>
</dbReference>
<dbReference type="SUPFAM" id="SSF52540">
    <property type="entry name" value="P-loop containing nucleoside triphosphate hydrolases"/>
    <property type="match status" value="1"/>
</dbReference>
<comment type="caution">
    <text evidence="3">The sequence shown here is derived from an EMBL/GenBank/DDBJ whole genome shotgun (WGS) entry which is preliminary data.</text>
</comment>
<dbReference type="InterPro" id="IPR027417">
    <property type="entry name" value="P-loop_NTPase"/>
</dbReference>
<dbReference type="AlphaFoldDB" id="A0A519BLF4"/>
<organism evidence="3 4">
    <name type="scientific">Candidatus Acididesulfobacter diazotrophicus</name>
    <dbReference type="NCBI Taxonomy" id="2597226"/>
    <lineage>
        <taxon>Bacteria</taxon>
        <taxon>Deltaproteobacteria</taxon>
        <taxon>Candidatus Acidulodesulfobacterales</taxon>
        <taxon>Candidatus Acididesulfobacter</taxon>
    </lineage>
</organism>
<dbReference type="Pfam" id="PF13173">
    <property type="entry name" value="AAA_14"/>
    <property type="match status" value="1"/>
</dbReference>
<dbReference type="PANTHER" id="PTHR43566">
    <property type="entry name" value="CONSERVED PROTEIN"/>
    <property type="match status" value="1"/>
</dbReference>
<dbReference type="EMBL" id="SGBB01000014">
    <property type="protein sequence ID" value="RZD18107.1"/>
    <property type="molecule type" value="Genomic_DNA"/>
</dbReference>
<keyword evidence="3" id="KW-0067">ATP-binding</keyword>
<evidence type="ECO:0000259" key="1">
    <source>
        <dbReference type="Pfam" id="PF13173"/>
    </source>
</evidence>